<dbReference type="PROSITE" id="PS51257">
    <property type="entry name" value="PROKAR_LIPOPROTEIN"/>
    <property type="match status" value="1"/>
</dbReference>
<accession>A0A2K1DZM1</accession>
<dbReference type="GO" id="GO:0008237">
    <property type="term" value="F:metallopeptidase activity"/>
    <property type="evidence" value="ECO:0007669"/>
    <property type="project" value="UniProtKB-KW"/>
</dbReference>
<comment type="caution">
    <text evidence="2">The sequence shown here is derived from an EMBL/GenBank/DDBJ whole genome shotgun (WGS) entry which is preliminary data.</text>
</comment>
<keyword evidence="1" id="KW-0732">Signal</keyword>
<keyword evidence="2" id="KW-0482">Metalloprotease</keyword>
<sequence length="256" mass="27835">MKMRITRILVLLVLMMSCSKDDASSNYSNGVNVANFQSTGSSSNDLLSANNFTSMVIEMAYVEGYEPTELAKNHLLAFLEDRTFKPNGITIETRAIPSLGLSSYSIDDISSIEAANRTKYNFGDQIAVWIFFADAPSSSSSSSGVVLGTAYRNTSFVIFEEDIHNYSDSALEPSRSVLESTVIEHEFGHLLGLTNLGTPLQSPHEDLAHPKHCDDENCLMYWAAETGEGILNMLSGGTVPELDNACLADLQANGGR</sequence>
<dbReference type="EMBL" id="POWF01000003">
    <property type="protein sequence ID" value="PNQ73479.1"/>
    <property type="molecule type" value="Genomic_DNA"/>
</dbReference>
<dbReference type="Proteomes" id="UP000236641">
    <property type="component" value="Unassembled WGS sequence"/>
</dbReference>
<dbReference type="GO" id="GO:0006508">
    <property type="term" value="P:proteolysis"/>
    <property type="evidence" value="ECO:0007669"/>
    <property type="project" value="UniProtKB-KW"/>
</dbReference>
<evidence type="ECO:0000256" key="1">
    <source>
        <dbReference type="SAM" id="SignalP"/>
    </source>
</evidence>
<evidence type="ECO:0000313" key="3">
    <source>
        <dbReference type="Proteomes" id="UP000236641"/>
    </source>
</evidence>
<keyword evidence="2" id="KW-0378">Hydrolase</keyword>
<dbReference type="InterPro" id="IPR024079">
    <property type="entry name" value="MetalloPept_cat_dom_sf"/>
</dbReference>
<organism evidence="2 3">
    <name type="scientific">Hanstruepera neustonica</name>
    <dbReference type="NCBI Taxonomy" id="1445657"/>
    <lineage>
        <taxon>Bacteria</taxon>
        <taxon>Pseudomonadati</taxon>
        <taxon>Bacteroidota</taxon>
        <taxon>Flavobacteriia</taxon>
        <taxon>Flavobacteriales</taxon>
        <taxon>Flavobacteriaceae</taxon>
        <taxon>Hanstruepera</taxon>
    </lineage>
</organism>
<dbReference type="SUPFAM" id="SSF55486">
    <property type="entry name" value="Metalloproteases ('zincins'), catalytic domain"/>
    <property type="match status" value="1"/>
</dbReference>
<proteinExistence type="predicted"/>
<feature type="chain" id="PRO_5014370599" evidence="1">
    <location>
        <begin position="24"/>
        <end position="256"/>
    </location>
</feature>
<evidence type="ECO:0000313" key="2">
    <source>
        <dbReference type="EMBL" id="PNQ73479.1"/>
    </source>
</evidence>
<feature type="signal peptide" evidence="1">
    <location>
        <begin position="1"/>
        <end position="23"/>
    </location>
</feature>
<name>A0A2K1DZM1_9FLAO</name>
<keyword evidence="2" id="KW-0645">Protease</keyword>
<dbReference type="OrthoDB" id="1121673at2"/>
<gene>
    <name evidence="2" type="ORF">C1T31_07975</name>
</gene>
<dbReference type="AlphaFoldDB" id="A0A2K1DZM1"/>
<dbReference type="Gene3D" id="3.40.390.10">
    <property type="entry name" value="Collagenase (Catalytic Domain)"/>
    <property type="match status" value="1"/>
</dbReference>
<protein>
    <submittedName>
        <fullName evidence="2">Membrane metalloprotease</fullName>
    </submittedName>
</protein>
<reference evidence="2 3" key="1">
    <citation type="submission" date="2018-01" db="EMBL/GenBank/DDBJ databases">
        <title>The draft genome of Hanstruepera neustonica JCM19743.</title>
        <authorList>
            <person name="He R.-H."/>
            <person name="Du Z.-J."/>
        </authorList>
    </citation>
    <scope>NUCLEOTIDE SEQUENCE [LARGE SCALE GENOMIC DNA]</scope>
    <source>
        <strain evidence="2 3">JCM19743</strain>
    </source>
</reference>
<keyword evidence="3" id="KW-1185">Reference proteome</keyword>